<evidence type="ECO:0000313" key="3">
    <source>
        <dbReference type="EMBL" id="KAA6407007.1"/>
    </source>
</evidence>
<evidence type="ECO:0000256" key="2">
    <source>
        <dbReference type="SAM" id="Phobius"/>
    </source>
</evidence>
<gene>
    <name evidence="3" type="ORF">FRX48_09305</name>
</gene>
<evidence type="ECO:0000313" key="4">
    <source>
        <dbReference type="Proteomes" id="UP000324767"/>
    </source>
</evidence>
<dbReference type="EMBL" id="VXIT01000021">
    <property type="protein sequence ID" value="KAA6407007.1"/>
    <property type="molecule type" value="Genomic_DNA"/>
</dbReference>
<proteinExistence type="predicted"/>
<dbReference type="AlphaFoldDB" id="A0A5M8PCI4"/>
<reference evidence="3 4" key="1">
    <citation type="submission" date="2019-09" db="EMBL/GenBank/DDBJ databases">
        <title>The hologenome of the rock-dwelling lichen Lasallia pustulata.</title>
        <authorList>
            <person name="Greshake Tzovaras B."/>
            <person name="Segers F."/>
            <person name="Bicker A."/>
            <person name="Dal Grande F."/>
            <person name="Otte J."/>
            <person name="Hankeln T."/>
            <person name="Schmitt I."/>
            <person name="Ebersberger I."/>
        </authorList>
    </citation>
    <scope>NUCLEOTIDE SEQUENCE [LARGE SCALE GENOMIC DNA]</scope>
    <source>
        <strain evidence="3">A1-1</strain>
    </source>
</reference>
<name>A0A5M8PCI4_9LECA</name>
<protein>
    <submittedName>
        <fullName evidence="3">Uncharacterized protein</fullName>
    </submittedName>
</protein>
<accession>A0A5M8PCI4</accession>
<feature type="transmembrane region" description="Helical" evidence="2">
    <location>
        <begin position="90"/>
        <end position="113"/>
    </location>
</feature>
<comment type="caution">
    <text evidence="3">The sequence shown here is derived from an EMBL/GenBank/DDBJ whole genome shotgun (WGS) entry which is preliminary data.</text>
</comment>
<keyword evidence="2" id="KW-0472">Membrane</keyword>
<dbReference type="Proteomes" id="UP000324767">
    <property type="component" value="Unassembled WGS sequence"/>
</dbReference>
<dbReference type="OrthoDB" id="5424593at2759"/>
<evidence type="ECO:0000256" key="1">
    <source>
        <dbReference type="SAM" id="MobiDB-lite"/>
    </source>
</evidence>
<feature type="region of interest" description="Disordered" evidence="1">
    <location>
        <begin position="148"/>
        <end position="202"/>
    </location>
</feature>
<keyword evidence="2" id="KW-0812">Transmembrane</keyword>
<sequence>MAPYCATYNYASGSKGFGCAAVTGYDRTVLTSPTHGGPTPFGGSSATATSSSSPIMTSSSSISSLTTAGAAVATTPAVAATHTTSLCGGAIAAIAVGAAIIIGVLAGIIWACVRRHRIKRKDAQAQRSLNAPYYQGGFRNPQYQKTELELDSPPSSAPSVLRNHPDRNGHGSPLQSGQGGVPYSIENFHDSSRTGPNPPYLVPAMSQFGHPIPVELPAYDAEQVVDRKHVPREI</sequence>
<keyword evidence="2" id="KW-1133">Transmembrane helix</keyword>
<organism evidence="3 4">
    <name type="scientific">Lasallia pustulata</name>
    <dbReference type="NCBI Taxonomy" id="136370"/>
    <lineage>
        <taxon>Eukaryota</taxon>
        <taxon>Fungi</taxon>
        <taxon>Dikarya</taxon>
        <taxon>Ascomycota</taxon>
        <taxon>Pezizomycotina</taxon>
        <taxon>Lecanoromycetes</taxon>
        <taxon>OSLEUM clade</taxon>
        <taxon>Umbilicariomycetidae</taxon>
        <taxon>Umbilicariales</taxon>
        <taxon>Umbilicariaceae</taxon>
        <taxon>Lasallia</taxon>
    </lineage>
</organism>